<protein>
    <submittedName>
        <fullName evidence="2">SIMPL domain-containing protein</fullName>
    </submittedName>
</protein>
<dbReference type="PANTHER" id="PTHR34387">
    <property type="entry name" value="SLR1258 PROTEIN"/>
    <property type="match status" value="1"/>
</dbReference>
<gene>
    <name evidence="2" type="ORF">HF909_05160</name>
</gene>
<dbReference type="AlphaFoldDB" id="A0AA92QAE3"/>
<dbReference type="Gene3D" id="3.30.110.170">
    <property type="entry name" value="Protein of unknown function (DUF541), domain 1"/>
    <property type="match status" value="1"/>
</dbReference>
<keyword evidence="1" id="KW-0732">Signal</keyword>
<name>A0AA92QAE3_RALSL</name>
<dbReference type="InterPro" id="IPR052022">
    <property type="entry name" value="26kDa_periplasmic_antigen"/>
</dbReference>
<feature type="signal peptide" evidence="1">
    <location>
        <begin position="1"/>
        <end position="21"/>
    </location>
</feature>
<organism evidence="2 3">
    <name type="scientific">Ralstonia solanacearum</name>
    <name type="common">Pseudomonas solanacearum</name>
    <dbReference type="NCBI Taxonomy" id="305"/>
    <lineage>
        <taxon>Bacteria</taxon>
        <taxon>Pseudomonadati</taxon>
        <taxon>Pseudomonadota</taxon>
        <taxon>Betaproteobacteria</taxon>
        <taxon>Burkholderiales</taxon>
        <taxon>Burkholderiaceae</taxon>
        <taxon>Ralstonia</taxon>
        <taxon>Ralstonia solanacearum species complex</taxon>
    </lineage>
</organism>
<sequence length="239" mass="24532">MKPALAATILGTAVMAGSALAQTPAAPAGGWTSPSGVLSLDAQAVADVPTDTVTLTLGAEQDGPDPGAISAALSRKADDVIAQAKRATGVQAESGGFSIYPNTDRNGKISVWRGRAEVRLTSKDFAAASKLAGQLANQMQVQNVNFTLSREARTAAETKLIDQAVNAFRDKAQATTKLFGYSNYAIREVHVSEGGGSPGPRPLMRMAAMASDSAPVPVPIEGGKAQVVVTISGAVQMLK</sequence>
<reference evidence="3" key="1">
    <citation type="submission" date="2020-04" db="EMBL/GenBank/DDBJ databases">
        <title>Ralstonia solanacearum UW576, UW763, UW773, and UW774.</title>
        <authorList>
            <person name="Steidl O."/>
            <person name="Truchon A."/>
            <person name="Allen C."/>
        </authorList>
    </citation>
    <scope>NUCLEOTIDE SEQUENCE [LARGE SCALE GENOMIC DNA]</scope>
    <source>
        <strain evidence="3">UW774</strain>
    </source>
</reference>
<dbReference type="GO" id="GO:0006974">
    <property type="term" value="P:DNA damage response"/>
    <property type="evidence" value="ECO:0007669"/>
    <property type="project" value="TreeGrafter"/>
</dbReference>
<dbReference type="InterPro" id="IPR007497">
    <property type="entry name" value="SIMPL/DUF541"/>
</dbReference>
<evidence type="ECO:0000256" key="1">
    <source>
        <dbReference type="SAM" id="SignalP"/>
    </source>
</evidence>
<evidence type="ECO:0000313" key="2">
    <source>
        <dbReference type="EMBL" id="QOK95878.1"/>
    </source>
</evidence>
<dbReference type="Proteomes" id="UP000593970">
    <property type="component" value="Chromosome"/>
</dbReference>
<evidence type="ECO:0000313" key="3">
    <source>
        <dbReference type="Proteomes" id="UP000593970"/>
    </source>
</evidence>
<dbReference type="Gene3D" id="3.30.70.2970">
    <property type="entry name" value="Protein of unknown function (DUF541), domain 2"/>
    <property type="match status" value="1"/>
</dbReference>
<accession>A0AA92QAE3</accession>
<dbReference type="EMBL" id="CP051169">
    <property type="protein sequence ID" value="QOK95878.1"/>
    <property type="molecule type" value="Genomic_DNA"/>
</dbReference>
<dbReference type="Pfam" id="PF04402">
    <property type="entry name" value="SIMPL"/>
    <property type="match status" value="1"/>
</dbReference>
<feature type="chain" id="PRO_5041687721" evidence="1">
    <location>
        <begin position="22"/>
        <end position="239"/>
    </location>
</feature>
<dbReference type="PANTHER" id="PTHR34387:SF1">
    <property type="entry name" value="PERIPLASMIC IMMUNOGENIC PROTEIN"/>
    <property type="match status" value="1"/>
</dbReference>
<proteinExistence type="predicted"/>